<proteinExistence type="inferred from homology"/>
<evidence type="ECO:0000256" key="5">
    <source>
        <dbReference type="ARBA" id="ARBA00023163"/>
    </source>
</evidence>
<evidence type="ECO:0000256" key="8">
    <source>
        <dbReference type="PROSITE-ProRule" id="PRU00108"/>
    </source>
</evidence>
<name>A0ABM1BEQ1_LIMPO</name>
<organism evidence="12 13">
    <name type="scientific">Limulus polyphemus</name>
    <name type="common">Atlantic horseshoe crab</name>
    <dbReference type="NCBI Taxonomy" id="6850"/>
    <lineage>
        <taxon>Eukaryota</taxon>
        <taxon>Metazoa</taxon>
        <taxon>Ecdysozoa</taxon>
        <taxon>Arthropoda</taxon>
        <taxon>Chelicerata</taxon>
        <taxon>Merostomata</taxon>
        <taxon>Xiphosura</taxon>
        <taxon>Limulidae</taxon>
        <taxon>Limulus</taxon>
    </lineage>
</organism>
<comment type="subcellular location">
    <subcellularLocation>
        <location evidence="1 8 9">Nucleus</location>
    </subcellularLocation>
</comment>
<dbReference type="RefSeq" id="XP_013780477.1">
    <property type="nucleotide sequence ID" value="XM_013925023.1"/>
</dbReference>
<evidence type="ECO:0000256" key="2">
    <source>
        <dbReference type="ARBA" id="ARBA00023015"/>
    </source>
</evidence>
<dbReference type="GeneID" id="106464865"/>
<accession>A0ABM1BEQ1</accession>
<feature type="region of interest" description="Disordered" evidence="10">
    <location>
        <begin position="293"/>
        <end position="312"/>
    </location>
</feature>
<keyword evidence="3 8" id="KW-0238">DNA-binding</keyword>
<dbReference type="InterPro" id="IPR001356">
    <property type="entry name" value="HD"/>
</dbReference>
<protein>
    <submittedName>
        <fullName evidence="13">Homeobox protein HMX3-B-like</fullName>
    </submittedName>
</protein>
<dbReference type="InterPro" id="IPR009057">
    <property type="entry name" value="Homeodomain-like_sf"/>
</dbReference>
<evidence type="ECO:0000256" key="6">
    <source>
        <dbReference type="ARBA" id="ARBA00023242"/>
    </source>
</evidence>
<keyword evidence="6 8" id="KW-0539">Nucleus</keyword>
<evidence type="ECO:0000256" key="4">
    <source>
        <dbReference type="ARBA" id="ARBA00023155"/>
    </source>
</evidence>
<evidence type="ECO:0000256" key="10">
    <source>
        <dbReference type="SAM" id="MobiDB-lite"/>
    </source>
</evidence>
<dbReference type="PROSITE" id="PS50071">
    <property type="entry name" value="HOMEOBOX_2"/>
    <property type="match status" value="1"/>
</dbReference>
<keyword evidence="2" id="KW-0805">Transcription regulation</keyword>
<comment type="similarity">
    <text evidence="7">Belongs to the HMX homeobox family.</text>
</comment>
<keyword evidence="12" id="KW-1185">Reference proteome</keyword>
<keyword evidence="5" id="KW-0804">Transcription</keyword>
<evidence type="ECO:0000259" key="11">
    <source>
        <dbReference type="PROSITE" id="PS50071"/>
    </source>
</evidence>
<gene>
    <name evidence="13" type="primary">LOC106464865</name>
</gene>
<feature type="region of interest" description="Disordered" evidence="10">
    <location>
        <begin position="180"/>
        <end position="208"/>
    </location>
</feature>
<dbReference type="Proteomes" id="UP000694941">
    <property type="component" value="Unplaced"/>
</dbReference>
<sequence>MDPDDYREKSCVLESTVNNEIANKQKLSEEKKTTIGTKLNPFSITSILNRADPEKSPFSAVSHRSESSKEAFSNVFCPANSIKRLPMPLFNGESSLTRLYYDPVIQSVIRPGVVASFPGQLSRKNNFSWYPWVTKDVTYAVNLCDREADKMRTSISPTQTTLPDRERLPMDGVRATIQHQTCDGPQGHNEEDDNEEDKAKQNRRKKKTRTVFTRSQVFQLESTFDMKRYLSSSERAGLAASLHLTETQVKIWFQNRRNKWKRQIAADLEAANIAHAAATQRVVRVPILYHDNNTSTNGSHSPENKGFSSSPQTSIPSYHPLYYHPSYTHSISATIRPLTSLV</sequence>
<feature type="DNA-binding region" description="Homeobox" evidence="8">
    <location>
        <begin position="205"/>
        <end position="264"/>
    </location>
</feature>
<dbReference type="SMART" id="SM00389">
    <property type="entry name" value="HOX"/>
    <property type="match status" value="1"/>
</dbReference>
<dbReference type="PANTHER" id="PTHR46110:SF3">
    <property type="entry name" value="HOMEOBOX PROTEIN HMX"/>
    <property type="match status" value="1"/>
</dbReference>
<dbReference type="CDD" id="cd00086">
    <property type="entry name" value="homeodomain"/>
    <property type="match status" value="1"/>
</dbReference>
<evidence type="ECO:0000256" key="3">
    <source>
        <dbReference type="ARBA" id="ARBA00023125"/>
    </source>
</evidence>
<dbReference type="PRINTS" id="PR00024">
    <property type="entry name" value="HOMEOBOX"/>
</dbReference>
<dbReference type="InterPro" id="IPR051300">
    <property type="entry name" value="HMX_Homeobox_TF"/>
</dbReference>
<dbReference type="InterPro" id="IPR017970">
    <property type="entry name" value="Homeobox_CS"/>
</dbReference>
<evidence type="ECO:0000313" key="13">
    <source>
        <dbReference type="RefSeq" id="XP_013780477.1"/>
    </source>
</evidence>
<feature type="domain" description="Homeobox" evidence="11">
    <location>
        <begin position="203"/>
        <end position="263"/>
    </location>
</feature>
<dbReference type="PANTHER" id="PTHR46110">
    <property type="entry name" value="HOMEOBOX PROTEIN HMX"/>
    <property type="match status" value="1"/>
</dbReference>
<reference evidence="13" key="1">
    <citation type="submission" date="2025-08" db="UniProtKB">
        <authorList>
            <consortium name="RefSeq"/>
        </authorList>
    </citation>
    <scope>IDENTIFICATION</scope>
    <source>
        <tissue evidence="13">Muscle</tissue>
    </source>
</reference>
<keyword evidence="4 8" id="KW-0371">Homeobox</keyword>
<dbReference type="Gene3D" id="1.10.10.60">
    <property type="entry name" value="Homeodomain-like"/>
    <property type="match status" value="1"/>
</dbReference>
<dbReference type="SUPFAM" id="SSF46689">
    <property type="entry name" value="Homeodomain-like"/>
    <property type="match status" value="1"/>
</dbReference>
<dbReference type="InterPro" id="IPR020479">
    <property type="entry name" value="HD_metazoa"/>
</dbReference>
<evidence type="ECO:0000256" key="7">
    <source>
        <dbReference type="ARBA" id="ARBA00038165"/>
    </source>
</evidence>
<evidence type="ECO:0000313" key="12">
    <source>
        <dbReference type="Proteomes" id="UP000694941"/>
    </source>
</evidence>
<evidence type="ECO:0000256" key="9">
    <source>
        <dbReference type="RuleBase" id="RU000682"/>
    </source>
</evidence>
<evidence type="ECO:0000256" key="1">
    <source>
        <dbReference type="ARBA" id="ARBA00004123"/>
    </source>
</evidence>
<dbReference type="PROSITE" id="PS00027">
    <property type="entry name" value="HOMEOBOX_1"/>
    <property type="match status" value="1"/>
</dbReference>
<dbReference type="Pfam" id="PF00046">
    <property type="entry name" value="Homeodomain"/>
    <property type="match status" value="1"/>
</dbReference>